<keyword evidence="1" id="KW-0175">Coiled coil</keyword>
<reference evidence="2 3" key="1">
    <citation type="submission" date="2019-03" db="EMBL/GenBank/DDBJ databases">
        <title>Single cell metagenomics reveals metabolic interactions within the superorganism composed of flagellate Streblomastix strix and complex community of Bacteroidetes bacteria on its surface.</title>
        <authorList>
            <person name="Treitli S.C."/>
            <person name="Kolisko M."/>
            <person name="Husnik F."/>
            <person name="Keeling P."/>
            <person name="Hampl V."/>
        </authorList>
    </citation>
    <scope>NUCLEOTIDE SEQUENCE [LARGE SCALE GENOMIC DNA]</scope>
    <source>
        <strain evidence="2">ST1C</strain>
    </source>
</reference>
<gene>
    <name evidence="2" type="ORF">EZS28_047094</name>
</gene>
<sequence>MINPAIGSATGVGQRIAGGVDRYTKDQSYNYPTSHQSELSEVSYQQFLYPYRNIKQKIKADKEAKRKLLQDINEQKIKAEADLQLQQDSIKNIDEALYSDIEGEPLSRFTYAEIQQMRRKQYEKGNKCQSDPSIILLESDLIKEAKFMDQLNKK</sequence>
<protein>
    <submittedName>
        <fullName evidence="2">Uncharacterized protein</fullName>
    </submittedName>
</protein>
<dbReference type="AlphaFoldDB" id="A0A5J4TGY0"/>
<feature type="coiled-coil region" evidence="1">
    <location>
        <begin position="51"/>
        <end position="89"/>
    </location>
</feature>
<evidence type="ECO:0000256" key="1">
    <source>
        <dbReference type="SAM" id="Coils"/>
    </source>
</evidence>
<organism evidence="2 3">
    <name type="scientific">Streblomastix strix</name>
    <dbReference type="NCBI Taxonomy" id="222440"/>
    <lineage>
        <taxon>Eukaryota</taxon>
        <taxon>Metamonada</taxon>
        <taxon>Preaxostyla</taxon>
        <taxon>Oxymonadida</taxon>
        <taxon>Streblomastigidae</taxon>
        <taxon>Streblomastix</taxon>
    </lineage>
</organism>
<name>A0A5J4TGY0_9EUKA</name>
<proteinExistence type="predicted"/>
<evidence type="ECO:0000313" key="3">
    <source>
        <dbReference type="Proteomes" id="UP000324800"/>
    </source>
</evidence>
<accession>A0A5J4TGY0</accession>
<evidence type="ECO:0000313" key="2">
    <source>
        <dbReference type="EMBL" id="KAA6357379.1"/>
    </source>
</evidence>
<dbReference type="EMBL" id="SNRW01031506">
    <property type="protein sequence ID" value="KAA6357379.1"/>
    <property type="molecule type" value="Genomic_DNA"/>
</dbReference>
<dbReference type="Proteomes" id="UP000324800">
    <property type="component" value="Unassembled WGS sequence"/>
</dbReference>
<comment type="caution">
    <text evidence="2">The sequence shown here is derived from an EMBL/GenBank/DDBJ whole genome shotgun (WGS) entry which is preliminary data.</text>
</comment>